<evidence type="ECO:0000313" key="1">
    <source>
        <dbReference type="EMBL" id="EOD34799.1"/>
    </source>
</evidence>
<gene>
    <name evidence="1" type="ORF">EMIHUDRAFT_373365</name>
</gene>
<dbReference type="EMBL" id="KB864291">
    <property type="protein sequence ID" value="EOD34799.1"/>
    <property type="molecule type" value="Genomic_DNA"/>
</dbReference>
<dbReference type="InterPro" id="IPR036865">
    <property type="entry name" value="CRAL-TRIO_dom_sf"/>
</dbReference>
<dbReference type="GeneID" id="17280069"/>
<dbReference type="InterPro" id="IPR036273">
    <property type="entry name" value="CRAL/TRIO_N_dom_sf"/>
</dbReference>
<organism evidence="1">
    <name type="scientific">Emiliania huxleyi</name>
    <name type="common">Coccolithophore</name>
    <name type="synonym">Pontosphaera huxleyi</name>
    <dbReference type="NCBI Taxonomy" id="2903"/>
    <lineage>
        <taxon>Eukaryota</taxon>
        <taxon>Haptista</taxon>
        <taxon>Haptophyta</taxon>
        <taxon>Prymnesiophyceae</taxon>
        <taxon>Isochrysidales</taxon>
        <taxon>Noelaerhabdaceae</taxon>
        <taxon>Emiliania</taxon>
    </lineage>
</organism>
<accession>R1FN24</accession>
<dbReference type="AlphaFoldDB" id="R1FN24"/>
<proteinExistence type="predicted"/>
<dbReference type="KEGG" id="ehx:EMIHUDRAFT_373365"/>
<protein>
    <recommendedName>
        <fullName evidence="2">CRAL-TRIO domain-containing protein</fullName>
    </recommendedName>
</protein>
<reference evidence="1" key="1">
    <citation type="submission" date="2012-07" db="EMBL/GenBank/DDBJ databases">
        <title>Genome variability drives Emilianias global distribution.</title>
        <authorList>
            <consortium name="DOE Joint Genome Institute"/>
            <person name="Read B."/>
            <person name="Kegel J."/>
            <person name="Klute M."/>
            <person name="Kuo A."/>
            <person name="Lefebvre S.C."/>
            <person name="Maumus F."/>
            <person name="Mayer C."/>
            <person name="Miller J."/>
            <person name="Allen A."/>
            <person name="Bidle K."/>
            <person name="Borodovsky M."/>
            <person name="Bowler C."/>
            <person name="Brownlee C."/>
            <person name="Claverie J.-M."/>
            <person name="Cock M."/>
            <person name="De Vargas C."/>
            <person name="Elias M."/>
            <person name="Frickenhaus S."/>
            <person name="Gladyshev V.N."/>
            <person name="Gonzalez K."/>
            <person name="Guda C."/>
            <person name="Hadaegh A."/>
            <person name="Herman E."/>
            <person name="Iglesias-Rodriguez D."/>
            <person name="Jones B."/>
            <person name="Lawson T."/>
            <person name="Leese F."/>
            <person name="Lin Y.-C."/>
            <person name="Lindquist E."/>
            <person name="Lobanov A."/>
            <person name="Lucas S."/>
            <person name="Malik S.-H.B."/>
            <person name="Marsh M.E."/>
            <person name="Mock T."/>
            <person name="Monier A."/>
            <person name="Moreau H."/>
            <person name="Mueller-Roeber B."/>
            <person name="Napier J."/>
            <person name="Ogata H."/>
            <person name="Parker M."/>
            <person name="Probert I."/>
            <person name="Quesneville H."/>
            <person name="Raines C."/>
            <person name="Rensing S."/>
            <person name="Riano-Pachon D.M."/>
            <person name="Richier S."/>
            <person name="Rokitta S."/>
            <person name="Salamov A."/>
            <person name="Sarno A.F."/>
            <person name="Schmutz J."/>
            <person name="Schroeder D."/>
            <person name="Shiraiwa Y."/>
            <person name="Soanes D.M."/>
            <person name="Valentin K."/>
            <person name="Van Der Giezen M."/>
            <person name="Van Der Peer Y."/>
            <person name="Vardi A."/>
            <person name="Verret F."/>
            <person name="Von Dassow P."/>
            <person name="Wheeler G."/>
            <person name="Williams B."/>
            <person name="Wilson W."/>
            <person name="Wolfe G."/>
            <person name="Wurch L.L."/>
            <person name="Young J."/>
            <person name="Dacks J.B."/>
            <person name="Delwiche C.F."/>
            <person name="Dyhrman S."/>
            <person name="Glockner G."/>
            <person name="John U."/>
            <person name="Richards T."/>
            <person name="Worden A.Z."/>
            <person name="Zhang X."/>
            <person name="Grigoriev I.V."/>
        </authorList>
    </citation>
    <scope>NUCLEOTIDE SEQUENCE</scope>
    <source>
        <strain evidence="1">CCMP1516</strain>
    </source>
</reference>
<feature type="non-terminal residue" evidence="1">
    <location>
        <position position="242"/>
    </location>
</feature>
<name>R1FN24_EMIHU</name>
<dbReference type="SUPFAM" id="SSF46938">
    <property type="entry name" value="CRAL/TRIO N-terminal domain"/>
    <property type="match status" value="1"/>
</dbReference>
<sequence>MCATCSVEELAKSHSEALAWLREALERDSRRSGSFPASGLRDAWLLRMLRASDWDRESALERAATSLQWRSELDYDAIAAFVRAHPRPEEWPKGDVMMRYLPRHIVRTNAGVVVCQVEEHKDYASAEVHTTPAERRAFMMHHAVQACELIAERDEASGKIDAHLHYVLDSVGSGGAPLSWLMHMMPAWRALTELGGLTATVGGLYFCGPTSLRANLFLAALKAVWMRQEMAQLVASRCPPEV</sequence>
<dbReference type="Gene3D" id="3.40.525.10">
    <property type="entry name" value="CRAL-TRIO lipid binding domain"/>
    <property type="match status" value="1"/>
</dbReference>
<dbReference type="HOGENOM" id="CLU_971236_0_0_1"/>
<dbReference type="RefSeq" id="XP_005787228.1">
    <property type="nucleotide sequence ID" value="XM_005787171.1"/>
</dbReference>
<evidence type="ECO:0008006" key="2">
    <source>
        <dbReference type="Google" id="ProtNLM"/>
    </source>
</evidence>